<comment type="caution">
    <text evidence="1">The sequence shown here is derived from an EMBL/GenBank/DDBJ whole genome shotgun (WGS) entry which is preliminary data.</text>
</comment>
<sequence length="116" mass="13345">MNRKDRILKAQNDKNWILATKRRALHCAKFKTSEDEEKKKKKKKHDPLEILLKLVKLDFGGVKRLCFSVPEHWFSPVNGGRRRIANERTRSTSLCPVTDCSLSSHDPPQGIGNTLH</sequence>
<evidence type="ECO:0000313" key="1">
    <source>
        <dbReference type="EMBL" id="KAK1118982.1"/>
    </source>
</evidence>
<name>A0AA40FH64_9HYME</name>
<reference evidence="1" key="1">
    <citation type="submission" date="2021-10" db="EMBL/GenBank/DDBJ databases">
        <title>Melipona bicolor Genome sequencing and assembly.</title>
        <authorList>
            <person name="Araujo N.S."/>
            <person name="Arias M.C."/>
        </authorList>
    </citation>
    <scope>NUCLEOTIDE SEQUENCE</scope>
    <source>
        <strain evidence="1">USP_2M_L1-L4_2017</strain>
        <tissue evidence="1">Whole body</tissue>
    </source>
</reference>
<evidence type="ECO:0000313" key="2">
    <source>
        <dbReference type="Proteomes" id="UP001177670"/>
    </source>
</evidence>
<dbReference type="AlphaFoldDB" id="A0AA40FH64"/>
<organism evidence="1 2">
    <name type="scientific">Melipona bicolor</name>
    <dbReference type="NCBI Taxonomy" id="60889"/>
    <lineage>
        <taxon>Eukaryota</taxon>
        <taxon>Metazoa</taxon>
        <taxon>Ecdysozoa</taxon>
        <taxon>Arthropoda</taxon>
        <taxon>Hexapoda</taxon>
        <taxon>Insecta</taxon>
        <taxon>Pterygota</taxon>
        <taxon>Neoptera</taxon>
        <taxon>Endopterygota</taxon>
        <taxon>Hymenoptera</taxon>
        <taxon>Apocrita</taxon>
        <taxon>Aculeata</taxon>
        <taxon>Apoidea</taxon>
        <taxon>Anthophila</taxon>
        <taxon>Apidae</taxon>
        <taxon>Melipona</taxon>
    </lineage>
</organism>
<proteinExistence type="predicted"/>
<dbReference type="EMBL" id="JAHYIQ010000039">
    <property type="protein sequence ID" value="KAK1118982.1"/>
    <property type="molecule type" value="Genomic_DNA"/>
</dbReference>
<keyword evidence="2" id="KW-1185">Reference proteome</keyword>
<protein>
    <submittedName>
        <fullName evidence="1">Uncharacterized protein</fullName>
    </submittedName>
</protein>
<dbReference type="Proteomes" id="UP001177670">
    <property type="component" value="Unassembled WGS sequence"/>
</dbReference>
<accession>A0AA40FH64</accession>
<gene>
    <name evidence="1" type="ORF">K0M31_013752</name>
</gene>